<organism evidence="5 6">
    <name type="scientific">Sulfurihydrogenibium yellowstonense SS-5</name>
    <dbReference type="NCBI Taxonomy" id="432331"/>
    <lineage>
        <taxon>Bacteria</taxon>
        <taxon>Pseudomonadati</taxon>
        <taxon>Aquificota</taxon>
        <taxon>Aquificia</taxon>
        <taxon>Aquificales</taxon>
        <taxon>Hydrogenothermaceae</taxon>
        <taxon>Sulfurihydrogenibium</taxon>
    </lineage>
</organism>
<evidence type="ECO:0000313" key="6">
    <source>
        <dbReference type="Proteomes" id="UP000005540"/>
    </source>
</evidence>
<gene>
    <name evidence="5" type="ORF">SULYE_1472</name>
</gene>
<dbReference type="InterPro" id="IPR024930">
    <property type="entry name" value="Skp_dom_sf"/>
</dbReference>
<dbReference type="PANTHER" id="PTHR35089:SF1">
    <property type="entry name" value="CHAPERONE PROTEIN SKP"/>
    <property type="match status" value="1"/>
</dbReference>
<dbReference type="GO" id="GO:0051082">
    <property type="term" value="F:unfolded protein binding"/>
    <property type="evidence" value="ECO:0007669"/>
    <property type="project" value="InterPro"/>
</dbReference>
<dbReference type="SUPFAM" id="SSF111384">
    <property type="entry name" value="OmpH-like"/>
    <property type="match status" value="1"/>
</dbReference>
<keyword evidence="3" id="KW-0175">Coiled coil</keyword>
<reference evidence="5 6" key="1">
    <citation type="submission" date="2009-04" db="EMBL/GenBank/DDBJ databases">
        <authorList>
            <person name="Reysenbach A.-L."/>
            <person name="Heidelberg J.F."/>
            <person name="Nelson W.C."/>
        </authorList>
    </citation>
    <scope>NUCLEOTIDE SEQUENCE [LARGE SCALE GENOMIC DNA]</scope>
    <source>
        <strain evidence="5 6">SS-5</strain>
    </source>
</reference>
<keyword evidence="6" id="KW-1185">Reference proteome</keyword>
<keyword evidence="2 4" id="KW-0732">Signal</keyword>
<evidence type="ECO:0000313" key="5">
    <source>
        <dbReference type="EMBL" id="EEP60032.1"/>
    </source>
</evidence>
<evidence type="ECO:0000256" key="3">
    <source>
        <dbReference type="SAM" id="Coils"/>
    </source>
</evidence>
<evidence type="ECO:0000256" key="2">
    <source>
        <dbReference type="ARBA" id="ARBA00022729"/>
    </source>
</evidence>
<comment type="similarity">
    <text evidence="1">Belongs to the Skp family.</text>
</comment>
<dbReference type="RefSeq" id="WP_007547844.1">
    <property type="nucleotide sequence ID" value="NZ_ABZS01000163.1"/>
</dbReference>
<dbReference type="Gene3D" id="3.30.910.20">
    <property type="entry name" value="Skp domain"/>
    <property type="match status" value="1"/>
</dbReference>
<feature type="chain" id="PRO_5002937936" evidence="4">
    <location>
        <begin position="21"/>
        <end position="164"/>
    </location>
</feature>
<accession>C4FLL8</accession>
<comment type="caution">
    <text evidence="5">The sequence shown here is derived from an EMBL/GenBank/DDBJ whole genome shotgun (WGS) entry which is preliminary data.</text>
</comment>
<dbReference type="InterPro" id="IPR005632">
    <property type="entry name" value="Chaperone_Skp"/>
</dbReference>
<evidence type="ECO:0000256" key="1">
    <source>
        <dbReference type="ARBA" id="ARBA00009091"/>
    </source>
</evidence>
<dbReference type="GO" id="GO:0050821">
    <property type="term" value="P:protein stabilization"/>
    <property type="evidence" value="ECO:0007669"/>
    <property type="project" value="TreeGrafter"/>
</dbReference>
<sequence>MKKFLAVLTLLFLAFGYSNATNVAYVDMEKVMNQSAKGKKYKAELDAKLKYYQNKAKELQNKITSLQSQLNSSALNQKAKEDKMKELREAARQLQNLEIQANEELAKMKAEAEKNMVSDIKAIAQKIAKDKNLDLILYGGLISGVLYADKKLDITDEVLKEYNK</sequence>
<protein>
    <submittedName>
        <fullName evidence="5">Putative outer membrane chaperone Skp</fullName>
    </submittedName>
</protein>
<dbReference type="SMART" id="SM00935">
    <property type="entry name" value="OmpH"/>
    <property type="match status" value="1"/>
</dbReference>
<name>C4FLL8_9AQUI</name>
<dbReference type="GO" id="GO:0005829">
    <property type="term" value="C:cytosol"/>
    <property type="evidence" value="ECO:0007669"/>
    <property type="project" value="TreeGrafter"/>
</dbReference>
<dbReference type="EMBL" id="ABZS01000163">
    <property type="protein sequence ID" value="EEP60032.1"/>
    <property type="molecule type" value="Genomic_DNA"/>
</dbReference>
<dbReference type="Proteomes" id="UP000005540">
    <property type="component" value="Unassembled WGS sequence"/>
</dbReference>
<dbReference type="PANTHER" id="PTHR35089">
    <property type="entry name" value="CHAPERONE PROTEIN SKP"/>
    <property type="match status" value="1"/>
</dbReference>
<dbReference type="OrthoDB" id="14739at2"/>
<proteinExistence type="inferred from homology"/>
<feature type="signal peptide" evidence="4">
    <location>
        <begin position="1"/>
        <end position="20"/>
    </location>
</feature>
<dbReference type="AlphaFoldDB" id="C4FLL8"/>
<evidence type="ECO:0000256" key="4">
    <source>
        <dbReference type="SAM" id="SignalP"/>
    </source>
</evidence>
<feature type="coiled-coil region" evidence="3">
    <location>
        <begin position="42"/>
        <end position="114"/>
    </location>
</feature>
<dbReference type="Pfam" id="PF03938">
    <property type="entry name" value="OmpH"/>
    <property type="match status" value="1"/>
</dbReference>